<dbReference type="InterPro" id="IPR029058">
    <property type="entry name" value="AB_hydrolase_fold"/>
</dbReference>
<evidence type="ECO:0000313" key="3">
    <source>
        <dbReference type="EMBL" id="GDY31625.1"/>
    </source>
</evidence>
<dbReference type="SUPFAM" id="SSF53474">
    <property type="entry name" value="alpha/beta-Hydrolases"/>
    <property type="match status" value="1"/>
</dbReference>
<dbReference type="AlphaFoldDB" id="A0A4D4J4M2"/>
<dbReference type="OrthoDB" id="3208682at2"/>
<dbReference type="Gene3D" id="3.40.50.1820">
    <property type="entry name" value="alpha/beta hydrolase"/>
    <property type="match status" value="1"/>
</dbReference>
<dbReference type="InterPro" id="IPR051049">
    <property type="entry name" value="Dienelactone_hydrolase-like"/>
</dbReference>
<dbReference type="Proteomes" id="UP000298860">
    <property type="component" value="Unassembled WGS sequence"/>
</dbReference>
<name>A0A4D4J4M2_9PSEU</name>
<sequence length="320" mass="33670">MTEFERYVIEEHVEDFNDGLISRRELLRRVGLVTGSVAAAAALLETMGCGTRPTSTPPGPSSRASSVPRDFATPPAQPTRDGVTVREDDPRIRVTPLPVTGTDGAALISYHAAPAGRQPAGGILVVHENRGLVPHIKDVVRRVATAGFAALAVDLLSRDGGADRLSDPAAYAAALARRPVDAMVADLRQALGALSASGVGGSLGMTGFCFGGGMVWNALAAGVDVRAAVPFYGPAPSDIAGLARTRAAVFAVYAERDSRITASRDTVEAALKKTGRPYRIVVYPGVDHAFHNDTGPRYDATQAEAAWIAAVEWFRQYVPA</sequence>
<protein>
    <submittedName>
        <fullName evidence="3">Carboxymethylenebutenolidase</fullName>
    </submittedName>
</protein>
<dbReference type="RefSeq" id="WP_137814697.1">
    <property type="nucleotide sequence ID" value="NZ_BJFL01000016.1"/>
</dbReference>
<dbReference type="Pfam" id="PF01738">
    <property type="entry name" value="DLH"/>
    <property type="match status" value="1"/>
</dbReference>
<gene>
    <name evidence="3" type="ORF">GTS_32580</name>
</gene>
<dbReference type="InterPro" id="IPR002925">
    <property type="entry name" value="Dienelactn_hydro"/>
</dbReference>
<dbReference type="EMBL" id="BJFL01000016">
    <property type="protein sequence ID" value="GDY31625.1"/>
    <property type="molecule type" value="Genomic_DNA"/>
</dbReference>
<keyword evidence="4" id="KW-1185">Reference proteome</keyword>
<reference evidence="4" key="1">
    <citation type="submission" date="2019-04" db="EMBL/GenBank/DDBJ databases">
        <title>Draft genome sequence of Pseudonocardiaceae bacterium SL3-2-4.</title>
        <authorList>
            <person name="Ningsih F."/>
            <person name="Yokota A."/>
            <person name="Sakai Y."/>
            <person name="Nanatani K."/>
            <person name="Yabe S."/>
            <person name="Oetari A."/>
            <person name="Sjamsuridzal W."/>
        </authorList>
    </citation>
    <scope>NUCLEOTIDE SEQUENCE [LARGE SCALE GENOMIC DNA]</scope>
    <source>
        <strain evidence="4">SL3-2-4</strain>
    </source>
</reference>
<dbReference type="GO" id="GO:0016787">
    <property type="term" value="F:hydrolase activity"/>
    <property type="evidence" value="ECO:0007669"/>
    <property type="project" value="InterPro"/>
</dbReference>
<feature type="domain" description="Dienelactone hydrolase" evidence="2">
    <location>
        <begin position="109"/>
        <end position="317"/>
    </location>
</feature>
<comment type="caution">
    <text evidence="3">The sequence shown here is derived from an EMBL/GenBank/DDBJ whole genome shotgun (WGS) entry which is preliminary data.</text>
</comment>
<organism evidence="3 4">
    <name type="scientific">Gandjariella thermophila</name>
    <dbReference type="NCBI Taxonomy" id="1931992"/>
    <lineage>
        <taxon>Bacteria</taxon>
        <taxon>Bacillati</taxon>
        <taxon>Actinomycetota</taxon>
        <taxon>Actinomycetes</taxon>
        <taxon>Pseudonocardiales</taxon>
        <taxon>Pseudonocardiaceae</taxon>
        <taxon>Gandjariella</taxon>
    </lineage>
</organism>
<feature type="region of interest" description="Disordered" evidence="1">
    <location>
        <begin position="48"/>
        <end position="85"/>
    </location>
</feature>
<evidence type="ECO:0000256" key="1">
    <source>
        <dbReference type="SAM" id="MobiDB-lite"/>
    </source>
</evidence>
<dbReference type="PANTHER" id="PTHR46623:SF6">
    <property type="entry name" value="ALPHA_BETA-HYDROLASES SUPERFAMILY PROTEIN"/>
    <property type="match status" value="1"/>
</dbReference>
<dbReference type="PANTHER" id="PTHR46623">
    <property type="entry name" value="CARBOXYMETHYLENEBUTENOLIDASE-RELATED"/>
    <property type="match status" value="1"/>
</dbReference>
<accession>A0A4D4J4M2</accession>
<evidence type="ECO:0000313" key="4">
    <source>
        <dbReference type="Proteomes" id="UP000298860"/>
    </source>
</evidence>
<evidence type="ECO:0000259" key="2">
    <source>
        <dbReference type="Pfam" id="PF01738"/>
    </source>
</evidence>
<proteinExistence type="predicted"/>